<reference evidence="8 9" key="1">
    <citation type="submission" date="2020-04" db="EMBL/GenBank/DDBJ databases">
        <title>Sequencing and Assembly of C. fimi.</title>
        <authorList>
            <person name="Ramsey A.R."/>
        </authorList>
    </citation>
    <scope>NUCLEOTIDE SEQUENCE [LARGE SCALE GENOMIC DNA]</scope>
    <source>
        <strain evidence="8 9">SB</strain>
    </source>
</reference>
<keyword evidence="5 7" id="KW-1133">Transmembrane helix</keyword>
<gene>
    <name evidence="8" type="ORF">HIR71_00135</name>
</gene>
<evidence type="ECO:0000256" key="5">
    <source>
        <dbReference type="ARBA" id="ARBA00022989"/>
    </source>
</evidence>
<protein>
    <submittedName>
        <fullName evidence="8">Putative sulfate exporter family transporter</fullName>
    </submittedName>
</protein>
<evidence type="ECO:0000313" key="9">
    <source>
        <dbReference type="Proteomes" id="UP000562124"/>
    </source>
</evidence>
<dbReference type="PANTHER" id="PTHR30106">
    <property type="entry name" value="INNER MEMBRANE PROTEIN YEIH-RELATED"/>
    <property type="match status" value="1"/>
</dbReference>
<comment type="subcellular location">
    <subcellularLocation>
        <location evidence="1">Cell membrane</location>
        <topology evidence="1">Multi-pass membrane protein</topology>
    </subcellularLocation>
</comment>
<accession>A0A7Y0LVE0</accession>
<dbReference type="EMBL" id="JABCJJ010000001">
    <property type="protein sequence ID" value="NMR18650.1"/>
    <property type="molecule type" value="Genomic_DNA"/>
</dbReference>
<feature type="transmembrane region" description="Helical" evidence="7">
    <location>
        <begin position="53"/>
        <end position="72"/>
    </location>
</feature>
<feature type="transmembrane region" description="Helical" evidence="7">
    <location>
        <begin position="286"/>
        <end position="306"/>
    </location>
</feature>
<comment type="similarity">
    <text evidence="2">Belongs to the UPF0324 family.</text>
</comment>
<dbReference type="InterPro" id="IPR018383">
    <property type="entry name" value="UPF0324_pro"/>
</dbReference>
<keyword evidence="4 7" id="KW-0812">Transmembrane</keyword>
<keyword evidence="9" id="KW-1185">Reference proteome</keyword>
<keyword evidence="3" id="KW-1003">Cell membrane</keyword>
<feature type="transmembrane region" description="Helical" evidence="7">
    <location>
        <begin position="78"/>
        <end position="95"/>
    </location>
</feature>
<evidence type="ECO:0000256" key="2">
    <source>
        <dbReference type="ARBA" id="ARBA00007977"/>
    </source>
</evidence>
<name>A0A7Y0LVE0_CELFI</name>
<dbReference type="GO" id="GO:0005886">
    <property type="term" value="C:plasma membrane"/>
    <property type="evidence" value="ECO:0007669"/>
    <property type="project" value="UniProtKB-SubCell"/>
</dbReference>
<evidence type="ECO:0000256" key="7">
    <source>
        <dbReference type="SAM" id="Phobius"/>
    </source>
</evidence>
<dbReference type="PANTHER" id="PTHR30106:SF2">
    <property type="entry name" value="UPF0324 INNER MEMBRANE PROTEIN YEIH"/>
    <property type="match status" value="1"/>
</dbReference>
<evidence type="ECO:0000256" key="6">
    <source>
        <dbReference type="ARBA" id="ARBA00023136"/>
    </source>
</evidence>
<feature type="transmembrane region" description="Helical" evidence="7">
    <location>
        <begin position="12"/>
        <end position="32"/>
    </location>
</feature>
<feature type="transmembrane region" description="Helical" evidence="7">
    <location>
        <begin position="318"/>
        <end position="340"/>
    </location>
</feature>
<comment type="caution">
    <text evidence="8">The sequence shown here is derived from an EMBL/GenBank/DDBJ whole genome shotgun (WGS) entry which is preliminary data.</text>
</comment>
<evidence type="ECO:0000313" key="8">
    <source>
        <dbReference type="EMBL" id="NMR18650.1"/>
    </source>
</evidence>
<feature type="transmembrane region" description="Helical" evidence="7">
    <location>
        <begin position="107"/>
        <end position="128"/>
    </location>
</feature>
<sequence length="341" mass="33722">MVAAATAMSLRVSVAVPVVSSLILAIVLGVVVRNVGALPPRVAVGTRWATKRLLRAGVVLLGLQLSVPEVLALRPGELVTILVTVVVTFLGTRWVGAQIGASRALSLLVATGFAICGASAVAAMSAVIRPDGANGKATGGGTTAEETTEDDVATAIAMVTLFGAVTLFALPLAQGAAGLDDHQMGVWIGASVHEVAQVVAAASAVSTAALTVAVVVKLGRVVLLAPLVAAVGALERRRAVVGDVAGGTGDGSRTSRPPVVPLFVVGFLAMVVVRSVGLLPAAVLDAAAIATTLLLAGAMFGLGTGVHVATLARTGGRALALGAASTTIAVTVSLAGIRLLT</sequence>
<dbReference type="Proteomes" id="UP000562124">
    <property type="component" value="Unassembled WGS sequence"/>
</dbReference>
<dbReference type="Pfam" id="PF03601">
    <property type="entry name" value="Cons_hypoth698"/>
    <property type="match status" value="1"/>
</dbReference>
<feature type="transmembrane region" description="Helical" evidence="7">
    <location>
        <begin position="259"/>
        <end position="280"/>
    </location>
</feature>
<evidence type="ECO:0000256" key="3">
    <source>
        <dbReference type="ARBA" id="ARBA00022475"/>
    </source>
</evidence>
<evidence type="ECO:0000256" key="4">
    <source>
        <dbReference type="ARBA" id="ARBA00022692"/>
    </source>
</evidence>
<proteinExistence type="inferred from homology"/>
<feature type="transmembrane region" description="Helical" evidence="7">
    <location>
        <begin position="152"/>
        <end position="173"/>
    </location>
</feature>
<keyword evidence="6 7" id="KW-0472">Membrane</keyword>
<dbReference type="AlphaFoldDB" id="A0A7Y0LVE0"/>
<organism evidence="8 9">
    <name type="scientific">Cellulomonas fimi</name>
    <dbReference type="NCBI Taxonomy" id="1708"/>
    <lineage>
        <taxon>Bacteria</taxon>
        <taxon>Bacillati</taxon>
        <taxon>Actinomycetota</taxon>
        <taxon>Actinomycetes</taxon>
        <taxon>Micrococcales</taxon>
        <taxon>Cellulomonadaceae</taxon>
        <taxon>Cellulomonas</taxon>
    </lineage>
</organism>
<evidence type="ECO:0000256" key="1">
    <source>
        <dbReference type="ARBA" id="ARBA00004651"/>
    </source>
</evidence>